<accession>A0ABQ7MIU6</accession>
<comment type="caution">
    <text evidence="1">The sequence shown here is derived from an EMBL/GenBank/DDBJ whole genome shotgun (WGS) entry which is preliminary data.</text>
</comment>
<reference evidence="1 2" key="1">
    <citation type="submission" date="2021-03" db="EMBL/GenBank/DDBJ databases">
        <authorList>
            <person name="King G.J."/>
            <person name="Bancroft I."/>
            <person name="Baten A."/>
            <person name="Bloomfield J."/>
            <person name="Borpatragohain P."/>
            <person name="He Z."/>
            <person name="Irish N."/>
            <person name="Irwin J."/>
            <person name="Liu K."/>
            <person name="Mauleon R.P."/>
            <person name="Moore J."/>
            <person name="Morris R."/>
            <person name="Ostergaard L."/>
            <person name="Wang B."/>
            <person name="Wells R."/>
        </authorList>
    </citation>
    <scope>NUCLEOTIDE SEQUENCE [LARGE SCALE GENOMIC DNA]</scope>
    <source>
        <strain evidence="1">R-o-18</strain>
        <tissue evidence="1">Leaf</tissue>
    </source>
</reference>
<proteinExistence type="predicted"/>
<gene>
    <name evidence="1" type="primary">A05p026630.1_BraROA</name>
    <name evidence="1" type="ORF">IGI04_019313</name>
</gene>
<dbReference type="EMBL" id="JADBGQ010000005">
    <property type="protein sequence ID" value="KAG5397499.1"/>
    <property type="molecule type" value="Genomic_DNA"/>
</dbReference>
<dbReference type="Proteomes" id="UP000823674">
    <property type="component" value="Chromosome A05"/>
</dbReference>
<keyword evidence="2" id="KW-1185">Reference proteome</keyword>
<sequence>MAFLVHGFGLTSGSVADLMTTSQRRVDKKLTYASLQIDGTPPEAGKFSLTIHTNDLTIHANEEVVLAESKGQLSNAINQIINEQRTAIPVKINLILNKNEETKLPLQDYLNPSKTCSNRSAIMLPKDDTKKSGLNLKYLILVRQNSFRGTISEHPHDHIKNLEEIMMDEYNRCKLFLFSLEGDTRKWLDQLPAGSLTCWKEIRSVFINHFFD</sequence>
<name>A0ABQ7MIU6_BRACM</name>
<organism evidence="1 2">
    <name type="scientific">Brassica rapa subsp. trilocularis</name>
    <dbReference type="NCBI Taxonomy" id="1813537"/>
    <lineage>
        <taxon>Eukaryota</taxon>
        <taxon>Viridiplantae</taxon>
        <taxon>Streptophyta</taxon>
        <taxon>Embryophyta</taxon>
        <taxon>Tracheophyta</taxon>
        <taxon>Spermatophyta</taxon>
        <taxon>Magnoliopsida</taxon>
        <taxon>eudicotyledons</taxon>
        <taxon>Gunneridae</taxon>
        <taxon>Pentapetalae</taxon>
        <taxon>rosids</taxon>
        <taxon>malvids</taxon>
        <taxon>Brassicales</taxon>
        <taxon>Brassicaceae</taxon>
        <taxon>Brassiceae</taxon>
        <taxon>Brassica</taxon>
    </lineage>
</organism>
<dbReference type="PANTHER" id="PTHR33223:SF11">
    <property type="entry name" value="ELEMENT PROTEIN, PUTATIVE-RELATED"/>
    <property type="match status" value="1"/>
</dbReference>
<evidence type="ECO:0008006" key="3">
    <source>
        <dbReference type="Google" id="ProtNLM"/>
    </source>
</evidence>
<protein>
    <recommendedName>
        <fullName evidence="3">Retrotransposon gag domain-containing protein</fullName>
    </recommendedName>
</protein>
<evidence type="ECO:0000313" key="1">
    <source>
        <dbReference type="EMBL" id="KAG5397499.1"/>
    </source>
</evidence>
<dbReference type="PANTHER" id="PTHR33223">
    <property type="entry name" value="CCHC-TYPE DOMAIN-CONTAINING PROTEIN"/>
    <property type="match status" value="1"/>
</dbReference>
<evidence type="ECO:0000313" key="2">
    <source>
        <dbReference type="Proteomes" id="UP000823674"/>
    </source>
</evidence>